<dbReference type="AlphaFoldDB" id="A0A4C1TEE4"/>
<keyword evidence="2" id="KW-1185">Reference proteome</keyword>
<comment type="caution">
    <text evidence="1">The sequence shown here is derived from an EMBL/GenBank/DDBJ whole genome shotgun (WGS) entry which is preliminary data.</text>
</comment>
<evidence type="ECO:0000313" key="2">
    <source>
        <dbReference type="Proteomes" id="UP000299102"/>
    </source>
</evidence>
<dbReference type="Proteomes" id="UP000299102">
    <property type="component" value="Unassembled WGS sequence"/>
</dbReference>
<name>A0A4C1TEE4_EUMVA</name>
<organism evidence="1 2">
    <name type="scientific">Eumeta variegata</name>
    <name type="common">Bagworm moth</name>
    <name type="synonym">Eumeta japonica</name>
    <dbReference type="NCBI Taxonomy" id="151549"/>
    <lineage>
        <taxon>Eukaryota</taxon>
        <taxon>Metazoa</taxon>
        <taxon>Ecdysozoa</taxon>
        <taxon>Arthropoda</taxon>
        <taxon>Hexapoda</taxon>
        <taxon>Insecta</taxon>
        <taxon>Pterygota</taxon>
        <taxon>Neoptera</taxon>
        <taxon>Endopterygota</taxon>
        <taxon>Lepidoptera</taxon>
        <taxon>Glossata</taxon>
        <taxon>Ditrysia</taxon>
        <taxon>Tineoidea</taxon>
        <taxon>Psychidae</taxon>
        <taxon>Oiketicinae</taxon>
        <taxon>Eumeta</taxon>
    </lineage>
</organism>
<protein>
    <submittedName>
        <fullName evidence="1">Uncharacterized protein</fullName>
    </submittedName>
</protein>
<reference evidence="1 2" key="1">
    <citation type="journal article" date="2019" name="Commun. Biol.">
        <title>The bagworm genome reveals a unique fibroin gene that provides high tensile strength.</title>
        <authorList>
            <person name="Kono N."/>
            <person name="Nakamura H."/>
            <person name="Ohtoshi R."/>
            <person name="Tomita M."/>
            <person name="Numata K."/>
            <person name="Arakawa K."/>
        </authorList>
    </citation>
    <scope>NUCLEOTIDE SEQUENCE [LARGE SCALE GENOMIC DNA]</scope>
</reference>
<dbReference type="EMBL" id="BGZK01000052">
    <property type="protein sequence ID" value="GBP12514.1"/>
    <property type="molecule type" value="Genomic_DNA"/>
</dbReference>
<sequence>MVGKTRTAKATCTSGLAPAPKTICRFPTALYILLMNDSAQSFSVCRICIVVRFGSKLSTRNFTTHRSCSCCKQPTLQQSLDIRNRLDRNSGPLTTVISDCATVINF</sequence>
<gene>
    <name evidence="1" type="ORF">EVAR_10189_1</name>
</gene>
<proteinExistence type="predicted"/>
<accession>A0A4C1TEE4</accession>
<evidence type="ECO:0000313" key="1">
    <source>
        <dbReference type="EMBL" id="GBP12514.1"/>
    </source>
</evidence>